<dbReference type="FunFam" id="2.60.40.200:FF:000007">
    <property type="entry name" value="Cell surface Cu-only superoxide dismutase 5"/>
    <property type="match status" value="1"/>
</dbReference>
<sequence length="201" mass="21373">MHTKFLASSLMAFCLSATAAAAAKEFPKAPVTTNNNPTVQLKAELLDKSNTTVRGQVTAFALPDTAGIKINARFTGLPDGKPLKYHIHVNPVPENGDCYATGGHLDPYKRTDTPPCDINAPETCEVGDLSGKHGPIWAAKGEGFDTLYTDYFISTEVGSPAFFGGRSLVVHAADNTRLNCGNFEVQGGVIRGLGDFHEGGY</sequence>
<dbReference type="RefSeq" id="XP_024697317.1">
    <property type="nucleotide sequence ID" value="XM_024835680.1"/>
</dbReference>
<dbReference type="GO" id="GO:0005507">
    <property type="term" value="F:copper ion binding"/>
    <property type="evidence" value="ECO:0007669"/>
    <property type="project" value="InterPro"/>
</dbReference>
<keyword evidence="11" id="KW-1185">Reference proteome</keyword>
<dbReference type="OrthoDB" id="159229at2759"/>
<evidence type="ECO:0000256" key="3">
    <source>
        <dbReference type="ARBA" id="ARBA00010457"/>
    </source>
</evidence>
<evidence type="ECO:0000256" key="4">
    <source>
        <dbReference type="ARBA" id="ARBA00012682"/>
    </source>
</evidence>
<evidence type="ECO:0000313" key="11">
    <source>
        <dbReference type="Proteomes" id="UP000234254"/>
    </source>
</evidence>
<dbReference type="GO" id="GO:0005576">
    <property type="term" value="C:extracellular region"/>
    <property type="evidence" value="ECO:0007669"/>
    <property type="project" value="UniProtKB-SubCell"/>
</dbReference>
<reference evidence="10" key="1">
    <citation type="submission" date="2016-12" db="EMBL/GenBank/DDBJ databases">
        <title>The genomes of Aspergillus section Nigri reveals drivers in fungal speciation.</title>
        <authorList>
            <consortium name="DOE Joint Genome Institute"/>
            <person name="Vesth T.C."/>
            <person name="Nybo J."/>
            <person name="Theobald S."/>
            <person name="Brandl J."/>
            <person name="Frisvad J.C."/>
            <person name="Nielsen K.F."/>
            <person name="Lyhne E.K."/>
            <person name="Kogle M.E."/>
            <person name="Kuo A."/>
            <person name="Riley R."/>
            <person name="Clum A."/>
            <person name="Nolan M."/>
            <person name="Lipzen A."/>
            <person name="Salamov A."/>
            <person name="Henrissat B."/>
            <person name="Wiebenga A."/>
            <person name="De vries R.P."/>
            <person name="Grigoriev I.V."/>
            <person name="Mortensen U.H."/>
            <person name="Andersen M.R."/>
            <person name="Baker S.E."/>
        </authorList>
    </citation>
    <scope>NUCLEOTIDE SEQUENCE</scope>
    <source>
        <strain evidence="10">IBT 28561</strain>
    </source>
</reference>
<dbReference type="AlphaFoldDB" id="A0A2I1DFS1"/>
<dbReference type="Pfam" id="PF00080">
    <property type="entry name" value="Sod_Cu"/>
    <property type="match status" value="1"/>
</dbReference>
<evidence type="ECO:0000256" key="8">
    <source>
        <dbReference type="SAM" id="SignalP"/>
    </source>
</evidence>
<feature type="domain" description="Superoxide dismutase copper/zinc binding" evidence="9">
    <location>
        <begin position="53"/>
        <end position="175"/>
    </location>
</feature>
<evidence type="ECO:0000256" key="5">
    <source>
        <dbReference type="ARBA" id="ARBA00022525"/>
    </source>
</evidence>
<dbReference type="GeneID" id="36543204"/>
<dbReference type="InterPro" id="IPR036423">
    <property type="entry name" value="SOD-like_Cu/Zn_dom_sf"/>
</dbReference>
<dbReference type="InterPro" id="IPR001424">
    <property type="entry name" value="SOD_Cu_Zn_dom"/>
</dbReference>
<keyword evidence="5" id="KW-0964">Secreted</keyword>
<keyword evidence="8" id="KW-0732">Signal</keyword>
<evidence type="ECO:0000259" key="9">
    <source>
        <dbReference type="Pfam" id="PF00080"/>
    </source>
</evidence>
<comment type="similarity">
    <text evidence="3">Belongs to the Cu-Zn superoxide dismutase family.</text>
</comment>
<comment type="catalytic activity">
    <reaction evidence="7">
        <text>2 superoxide + 2 H(+) = H2O2 + O2</text>
        <dbReference type="Rhea" id="RHEA:20696"/>
        <dbReference type="ChEBI" id="CHEBI:15378"/>
        <dbReference type="ChEBI" id="CHEBI:15379"/>
        <dbReference type="ChEBI" id="CHEBI:16240"/>
        <dbReference type="ChEBI" id="CHEBI:18421"/>
        <dbReference type="EC" id="1.15.1.1"/>
    </reaction>
</comment>
<evidence type="ECO:0000256" key="1">
    <source>
        <dbReference type="ARBA" id="ARBA00004196"/>
    </source>
</evidence>
<comment type="subcellular location">
    <subcellularLocation>
        <location evidence="1">Cell envelope</location>
    </subcellularLocation>
    <subcellularLocation>
        <location evidence="2">Secreted</location>
    </subcellularLocation>
</comment>
<comment type="caution">
    <text evidence="10">The sequence shown here is derived from an EMBL/GenBank/DDBJ whole genome shotgun (WGS) entry which is preliminary data.</text>
</comment>
<evidence type="ECO:0000313" key="10">
    <source>
        <dbReference type="EMBL" id="PKY08723.1"/>
    </source>
</evidence>
<evidence type="ECO:0000256" key="7">
    <source>
        <dbReference type="ARBA" id="ARBA00049204"/>
    </source>
</evidence>
<name>A0A2I1DFS1_ASPC2</name>
<dbReference type="EMBL" id="MSFM01000001">
    <property type="protein sequence ID" value="PKY08723.1"/>
    <property type="molecule type" value="Genomic_DNA"/>
</dbReference>
<dbReference type="InterPro" id="IPR024134">
    <property type="entry name" value="SOD_Cu/Zn_/chaperone"/>
</dbReference>
<evidence type="ECO:0000256" key="6">
    <source>
        <dbReference type="ARBA" id="ARBA00022862"/>
    </source>
</evidence>
<keyword evidence="6" id="KW-0049">Antioxidant</keyword>
<accession>A0A2I1DFS1</accession>
<dbReference type="SUPFAM" id="SSF49329">
    <property type="entry name" value="Cu,Zn superoxide dismutase-like"/>
    <property type="match status" value="1"/>
</dbReference>
<dbReference type="GO" id="GO:0004784">
    <property type="term" value="F:superoxide dismutase activity"/>
    <property type="evidence" value="ECO:0007669"/>
    <property type="project" value="UniProtKB-EC"/>
</dbReference>
<evidence type="ECO:0000256" key="2">
    <source>
        <dbReference type="ARBA" id="ARBA00004613"/>
    </source>
</evidence>
<dbReference type="VEuPathDB" id="FungiDB:P168DRAFT_278285"/>
<organism evidence="10 11">
    <name type="scientific">Aspergillus campestris (strain IBT 28561)</name>
    <dbReference type="NCBI Taxonomy" id="1392248"/>
    <lineage>
        <taxon>Eukaryota</taxon>
        <taxon>Fungi</taxon>
        <taxon>Dikarya</taxon>
        <taxon>Ascomycota</taxon>
        <taxon>Pezizomycotina</taxon>
        <taxon>Eurotiomycetes</taxon>
        <taxon>Eurotiomycetidae</taxon>
        <taxon>Eurotiales</taxon>
        <taxon>Aspergillaceae</taxon>
        <taxon>Aspergillus</taxon>
        <taxon>Aspergillus subgen. Circumdati</taxon>
    </lineage>
</organism>
<dbReference type="PANTHER" id="PTHR10003">
    <property type="entry name" value="SUPEROXIDE DISMUTASE CU-ZN -RELATED"/>
    <property type="match status" value="1"/>
</dbReference>
<protein>
    <recommendedName>
        <fullName evidence="4">superoxide dismutase</fullName>
        <ecNumber evidence="4">1.15.1.1</ecNumber>
    </recommendedName>
</protein>
<proteinExistence type="inferred from homology"/>
<dbReference type="EC" id="1.15.1.1" evidence="4"/>
<feature type="chain" id="PRO_5014121068" description="superoxide dismutase" evidence="8">
    <location>
        <begin position="23"/>
        <end position="201"/>
    </location>
</feature>
<dbReference type="Proteomes" id="UP000234254">
    <property type="component" value="Unassembled WGS sequence"/>
</dbReference>
<feature type="signal peptide" evidence="8">
    <location>
        <begin position="1"/>
        <end position="22"/>
    </location>
</feature>
<dbReference type="Gene3D" id="2.60.40.200">
    <property type="entry name" value="Superoxide dismutase, copper/zinc binding domain"/>
    <property type="match status" value="1"/>
</dbReference>
<gene>
    <name evidence="10" type="ORF">P168DRAFT_278285</name>
</gene>